<gene>
    <name evidence="3" type="ORF">A9C19_09480</name>
</gene>
<feature type="region of interest" description="Disordered" evidence="1">
    <location>
        <begin position="32"/>
        <end position="61"/>
    </location>
</feature>
<evidence type="ECO:0000256" key="1">
    <source>
        <dbReference type="SAM" id="MobiDB-lite"/>
    </source>
</evidence>
<feature type="chain" id="PRO_5038861662" description="Lipoprotein" evidence="2">
    <location>
        <begin position="23"/>
        <end position="211"/>
    </location>
</feature>
<evidence type="ECO:0000313" key="3">
    <source>
        <dbReference type="EMBL" id="APH04961.1"/>
    </source>
</evidence>
<feature type="compositionally biased region" description="Polar residues" evidence="1">
    <location>
        <begin position="33"/>
        <end position="44"/>
    </location>
</feature>
<dbReference type="KEGG" id="bwh:A9C19_09480"/>
<accession>A0A1L3MRJ1</accession>
<organism evidence="3 4">
    <name type="scientific">Bacillus weihaiensis</name>
    <dbReference type="NCBI Taxonomy" id="1547283"/>
    <lineage>
        <taxon>Bacteria</taxon>
        <taxon>Bacillati</taxon>
        <taxon>Bacillota</taxon>
        <taxon>Bacilli</taxon>
        <taxon>Bacillales</taxon>
        <taxon>Bacillaceae</taxon>
        <taxon>Bacillus</taxon>
    </lineage>
</organism>
<dbReference type="EMBL" id="CP016020">
    <property type="protein sequence ID" value="APH04961.1"/>
    <property type="molecule type" value="Genomic_DNA"/>
</dbReference>
<evidence type="ECO:0000313" key="4">
    <source>
        <dbReference type="Proteomes" id="UP000181936"/>
    </source>
</evidence>
<name>A0A1L3MRJ1_9BACI</name>
<dbReference type="Proteomes" id="UP000181936">
    <property type="component" value="Chromosome"/>
</dbReference>
<evidence type="ECO:0000256" key="2">
    <source>
        <dbReference type="SAM" id="SignalP"/>
    </source>
</evidence>
<keyword evidence="2" id="KW-0732">Signal</keyword>
<sequence>MMKIRLKDGFLLMLILSLGMLAACSNEEEKSVKTSGEQVESPQINEDKNDTIDGDTEMDSSKDNMDLMSTEEMKKVGSAEHGYVYVPQDWINFIDYDGNSSFQVSNITKTQIISLNTFQSLGNDIPLENYADIVVQNMDGNGGQNIKGAIVKIKDIDALQVYASYDNGAYFVVAWIFESADGKVRYISAEGTEIEINKVVGLVENGGWTSD</sequence>
<proteinExistence type="predicted"/>
<feature type="signal peptide" evidence="2">
    <location>
        <begin position="1"/>
        <end position="22"/>
    </location>
</feature>
<keyword evidence="4" id="KW-1185">Reference proteome</keyword>
<dbReference type="PROSITE" id="PS51257">
    <property type="entry name" value="PROKAR_LIPOPROTEIN"/>
    <property type="match status" value="1"/>
</dbReference>
<dbReference type="AlphaFoldDB" id="A0A1L3MRJ1"/>
<evidence type="ECO:0008006" key="5">
    <source>
        <dbReference type="Google" id="ProtNLM"/>
    </source>
</evidence>
<protein>
    <recommendedName>
        <fullName evidence="5">Lipoprotein</fullName>
    </recommendedName>
</protein>
<reference evidence="3 4" key="1">
    <citation type="journal article" date="2016" name="Sci. Rep.">
        <title>Complete genome sequence and transcriptomic analysis of a novel marine strain Bacillus weihaiensis reveals the mechanism of brown algae degradation.</title>
        <authorList>
            <person name="Zhu Y."/>
            <person name="Chen P."/>
            <person name="Bao Y."/>
            <person name="Men Y."/>
            <person name="Zeng Y."/>
            <person name="Yang J."/>
            <person name="Sun J."/>
            <person name="Sun Y."/>
        </authorList>
    </citation>
    <scope>NUCLEOTIDE SEQUENCE [LARGE SCALE GENOMIC DNA]</scope>
    <source>
        <strain evidence="3 4">Alg07</strain>
    </source>
</reference>